<feature type="chain" id="PRO_5027059816" evidence="3">
    <location>
        <begin position="22"/>
        <end position="551"/>
    </location>
</feature>
<dbReference type="PANTHER" id="PTHR36504:SF1">
    <property type="entry name" value="LIPOPOLYSACCHARIDE EXPORT SYSTEM PROTEIN LPTA"/>
    <property type="match status" value="1"/>
</dbReference>
<dbReference type="GO" id="GO:0030288">
    <property type="term" value="C:outer membrane-bounded periplasmic space"/>
    <property type="evidence" value="ECO:0007669"/>
    <property type="project" value="TreeGrafter"/>
</dbReference>
<evidence type="ECO:0000256" key="1">
    <source>
        <dbReference type="ARBA" id="ARBA00022729"/>
    </source>
</evidence>
<evidence type="ECO:0000313" key="5">
    <source>
        <dbReference type="EMBL" id="NER15999.1"/>
    </source>
</evidence>
<proteinExistence type="predicted"/>
<feature type="compositionally biased region" description="Acidic residues" evidence="2">
    <location>
        <begin position="531"/>
        <end position="540"/>
    </location>
</feature>
<dbReference type="RefSeq" id="WP_164029260.1">
    <property type="nucleotide sequence ID" value="NZ_JAABOQ010000001.1"/>
</dbReference>
<keyword evidence="1 3" id="KW-0732">Signal</keyword>
<gene>
    <name evidence="5" type="ORF">GWK10_02195</name>
</gene>
<name>A0A6M0CJ89_9FLAO</name>
<evidence type="ECO:0000313" key="6">
    <source>
        <dbReference type="Proteomes" id="UP000474296"/>
    </source>
</evidence>
<evidence type="ECO:0000256" key="3">
    <source>
        <dbReference type="SAM" id="SignalP"/>
    </source>
</evidence>
<dbReference type="InterPro" id="IPR052037">
    <property type="entry name" value="LPS_export_LptA"/>
</dbReference>
<keyword evidence="6" id="KW-1185">Reference proteome</keyword>
<comment type="caution">
    <text evidence="5">The sequence shown here is derived from an EMBL/GenBank/DDBJ whole genome shotgun (WGS) entry which is preliminary data.</text>
</comment>
<sequence>MKQHPFLLMLFCSLLAFSMNAQEKEPAKIRIEYAGSFDVDEDKFPGASIFSKDATKRVKFVHEGAELFCDRAVFYKKSNNLKAWGQVIFQQGDTIKQTSGYIEYNGNTKLAKSHTDVKLTTPEQTLETDTLYFDREREVAYYRSFGTVKDSANVLTSDKGRYFLAQKKYQFVSDVVITHPDYVLNSAQLDYYTDAGNAYLYGPSTITGEEYKIYCERGFFDTTNDNGYFIKNSRIDYNNRIIEGDSLYFDNIRKFASATNNIQVTDTINDGIVRGHYAEVFKEKDSVFITKRAVAINLVEKDSVYIHADTLMVTGKPDHRIIRGFYNAKFFKSDMSGKADSIHVDNKTGITQLIRDPIMWSGESQMTGDSIYILSNLETEKLDSLKIINNAFIVQKDTLSNDAFNQVQGVNLYGKFIDNALRDVDVVKNTEIVYYMREESGELVGIDKTICSTKINLILEENQITDITFFTDVDGDMYPEADLPPNARKLKGFIWREDEWIKKKDDIFDEDDNNIELVKIRGLEERVDIDLELPGEEEEEIPKKSKPKKKK</sequence>
<feature type="domain" description="Organic solvent tolerance-like N-terminal" evidence="4">
    <location>
        <begin position="54"/>
        <end position="186"/>
    </location>
</feature>
<dbReference type="PANTHER" id="PTHR36504">
    <property type="entry name" value="LIPOPOLYSACCHARIDE EXPORT SYSTEM PROTEIN LPTA"/>
    <property type="match status" value="1"/>
</dbReference>
<dbReference type="InterPro" id="IPR005653">
    <property type="entry name" value="OstA-like_N"/>
</dbReference>
<dbReference type="Proteomes" id="UP000474296">
    <property type="component" value="Unassembled WGS sequence"/>
</dbReference>
<dbReference type="Pfam" id="PF13100">
    <property type="entry name" value="OstA_2"/>
    <property type="match status" value="1"/>
</dbReference>
<dbReference type="GO" id="GO:0009279">
    <property type="term" value="C:cell outer membrane"/>
    <property type="evidence" value="ECO:0007669"/>
    <property type="project" value="TreeGrafter"/>
</dbReference>
<evidence type="ECO:0000259" key="4">
    <source>
        <dbReference type="Pfam" id="PF13100"/>
    </source>
</evidence>
<dbReference type="Gene3D" id="2.60.450.10">
    <property type="entry name" value="Lipopolysaccharide (LPS) transport protein A like domain"/>
    <property type="match status" value="3"/>
</dbReference>
<dbReference type="AlphaFoldDB" id="A0A6M0CJ89"/>
<dbReference type="GO" id="GO:0015920">
    <property type="term" value="P:lipopolysaccharide transport"/>
    <property type="evidence" value="ECO:0007669"/>
    <property type="project" value="TreeGrafter"/>
</dbReference>
<reference evidence="5 6" key="1">
    <citation type="submission" date="2020-01" db="EMBL/GenBank/DDBJ databases">
        <title>Spongiivirga citrea KCTC 32990T.</title>
        <authorList>
            <person name="Wang G."/>
        </authorList>
    </citation>
    <scope>NUCLEOTIDE SEQUENCE [LARGE SCALE GENOMIC DNA]</scope>
    <source>
        <strain evidence="5 6">KCTC 32990</strain>
    </source>
</reference>
<feature type="region of interest" description="Disordered" evidence="2">
    <location>
        <begin position="531"/>
        <end position="551"/>
    </location>
</feature>
<accession>A0A6M0CJ89</accession>
<protein>
    <submittedName>
        <fullName evidence="5">OstA-like protein</fullName>
    </submittedName>
</protein>
<dbReference type="EMBL" id="JAABOQ010000001">
    <property type="protein sequence ID" value="NER15999.1"/>
    <property type="molecule type" value="Genomic_DNA"/>
</dbReference>
<organism evidence="5 6">
    <name type="scientific">Spongiivirga citrea</name>
    <dbReference type="NCBI Taxonomy" id="1481457"/>
    <lineage>
        <taxon>Bacteria</taxon>
        <taxon>Pseudomonadati</taxon>
        <taxon>Bacteroidota</taxon>
        <taxon>Flavobacteriia</taxon>
        <taxon>Flavobacteriales</taxon>
        <taxon>Flavobacteriaceae</taxon>
        <taxon>Spongiivirga</taxon>
    </lineage>
</organism>
<evidence type="ECO:0000256" key="2">
    <source>
        <dbReference type="SAM" id="MobiDB-lite"/>
    </source>
</evidence>
<feature type="signal peptide" evidence="3">
    <location>
        <begin position="1"/>
        <end position="21"/>
    </location>
</feature>
<dbReference type="GO" id="GO:0017089">
    <property type="term" value="F:glycolipid transfer activity"/>
    <property type="evidence" value="ECO:0007669"/>
    <property type="project" value="TreeGrafter"/>
</dbReference>